<reference evidence="1 2" key="1">
    <citation type="journal article" date="2019" name="Nat. Ecol. Evol.">
        <title>Megaphylogeny resolves global patterns of mushroom evolution.</title>
        <authorList>
            <person name="Varga T."/>
            <person name="Krizsan K."/>
            <person name="Foldi C."/>
            <person name="Dima B."/>
            <person name="Sanchez-Garcia M."/>
            <person name="Sanchez-Ramirez S."/>
            <person name="Szollosi G.J."/>
            <person name="Szarkandi J.G."/>
            <person name="Papp V."/>
            <person name="Albert L."/>
            <person name="Andreopoulos W."/>
            <person name="Angelini C."/>
            <person name="Antonin V."/>
            <person name="Barry K.W."/>
            <person name="Bougher N.L."/>
            <person name="Buchanan P."/>
            <person name="Buyck B."/>
            <person name="Bense V."/>
            <person name="Catcheside P."/>
            <person name="Chovatia M."/>
            <person name="Cooper J."/>
            <person name="Damon W."/>
            <person name="Desjardin D."/>
            <person name="Finy P."/>
            <person name="Geml J."/>
            <person name="Haridas S."/>
            <person name="Hughes K."/>
            <person name="Justo A."/>
            <person name="Karasinski D."/>
            <person name="Kautmanova I."/>
            <person name="Kiss B."/>
            <person name="Kocsube S."/>
            <person name="Kotiranta H."/>
            <person name="LaButti K.M."/>
            <person name="Lechner B.E."/>
            <person name="Liimatainen K."/>
            <person name="Lipzen A."/>
            <person name="Lukacs Z."/>
            <person name="Mihaltcheva S."/>
            <person name="Morgado L.N."/>
            <person name="Niskanen T."/>
            <person name="Noordeloos M.E."/>
            <person name="Ohm R.A."/>
            <person name="Ortiz-Santana B."/>
            <person name="Ovrebo C."/>
            <person name="Racz N."/>
            <person name="Riley R."/>
            <person name="Savchenko A."/>
            <person name="Shiryaev A."/>
            <person name="Soop K."/>
            <person name="Spirin V."/>
            <person name="Szebenyi C."/>
            <person name="Tomsovsky M."/>
            <person name="Tulloss R.E."/>
            <person name="Uehling J."/>
            <person name="Grigoriev I.V."/>
            <person name="Vagvolgyi C."/>
            <person name="Papp T."/>
            <person name="Martin F.M."/>
            <person name="Miettinen O."/>
            <person name="Hibbett D.S."/>
            <person name="Nagy L.G."/>
        </authorList>
    </citation>
    <scope>NUCLEOTIDE SEQUENCE [LARGE SCALE GENOMIC DNA]</scope>
    <source>
        <strain evidence="1 2">CBS 166.37</strain>
    </source>
</reference>
<gene>
    <name evidence="1" type="ORF">BDQ12DRAFT_693005</name>
</gene>
<name>A0A5C3LIQ9_9AGAR</name>
<dbReference type="Proteomes" id="UP000308652">
    <property type="component" value="Unassembled WGS sequence"/>
</dbReference>
<dbReference type="EMBL" id="ML213687">
    <property type="protein sequence ID" value="TFK32083.1"/>
    <property type="molecule type" value="Genomic_DNA"/>
</dbReference>
<proteinExistence type="predicted"/>
<evidence type="ECO:0000313" key="2">
    <source>
        <dbReference type="Proteomes" id="UP000308652"/>
    </source>
</evidence>
<evidence type="ECO:0000313" key="1">
    <source>
        <dbReference type="EMBL" id="TFK32083.1"/>
    </source>
</evidence>
<sequence>MHRYTMLHLIFPFSYLMAGQVQHHRLISPTILPGAFDSTLPSLPIYPAHACLFLLIFIPSISQLEERGTVIGYFANHPDVTGSIPV</sequence>
<dbReference type="AlphaFoldDB" id="A0A5C3LIQ9"/>
<organism evidence="1 2">
    <name type="scientific">Crucibulum laeve</name>
    <dbReference type="NCBI Taxonomy" id="68775"/>
    <lineage>
        <taxon>Eukaryota</taxon>
        <taxon>Fungi</taxon>
        <taxon>Dikarya</taxon>
        <taxon>Basidiomycota</taxon>
        <taxon>Agaricomycotina</taxon>
        <taxon>Agaricomycetes</taxon>
        <taxon>Agaricomycetidae</taxon>
        <taxon>Agaricales</taxon>
        <taxon>Agaricineae</taxon>
        <taxon>Nidulariaceae</taxon>
        <taxon>Crucibulum</taxon>
    </lineage>
</organism>
<accession>A0A5C3LIQ9</accession>
<keyword evidence="2" id="KW-1185">Reference proteome</keyword>
<protein>
    <submittedName>
        <fullName evidence="1">Uncharacterized protein</fullName>
    </submittedName>
</protein>